<dbReference type="RefSeq" id="XP_068349906.1">
    <property type="nucleotide sequence ID" value="XM_068511166.1"/>
</dbReference>
<dbReference type="SUPFAM" id="SSF54427">
    <property type="entry name" value="NTF2-like"/>
    <property type="match status" value="1"/>
</dbReference>
<feature type="domain" description="RRM" evidence="3">
    <location>
        <begin position="233"/>
        <end position="302"/>
    </location>
</feature>
<evidence type="ECO:0000256" key="1">
    <source>
        <dbReference type="PROSITE-ProRule" id="PRU00176"/>
    </source>
</evidence>
<gene>
    <name evidence="4" type="ORF">TRFO_36989</name>
</gene>
<dbReference type="GO" id="GO:0003723">
    <property type="term" value="F:RNA binding"/>
    <property type="evidence" value="ECO:0007669"/>
    <property type="project" value="UniProtKB-UniRule"/>
</dbReference>
<dbReference type="AlphaFoldDB" id="A0A1J4JDN8"/>
<proteinExistence type="predicted"/>
<keyword evidence="5" id="KW-1185">Reference proteome</keyword>
<reference evidence="4" key="1">
    <citation type="submission" date="2016-10" db="EMBL/GenBank/DDBJ databases">
        <authorList>
            <person name="Benchimol M."/>
            <person name="Almeida L.G."/>
            <person name="Vasconcelos A.T."/>
            <person name="Perreira-Neves A."/>
            <person name="Rosa I.A."/>
            <person name="Tasca T."/>
            <person name="Bogo M.R."/>
            <person name="de Souza W."/>
        </authorList>
    </citation>
    <scope>NUCLEOTIDE SEQUENCE [LARGE SCALE GENOMIC DNA]</scope>
    <source>
        <strain evidence="4">K</strain>
    </source>
</reference>
<dbReference type="Proteomes" id="UP000179807">
    <property type="component" value="Unassembled WGS sequence"/>
</dbReference>
<organism evidence="4 5">
    <name type="scientific">Tritrichomonas foetus</name>
    <dbReference type="NCBI Taxonomy" id="1144522"/>
    <lineage>
        <taxon>Eukaryota</taxon>
        <taxon>Metamonada</taxon>
        <taxon>Parabasalia</taxon>
        <taxon>Tritrichomonadida</taxon>
        <taxon>Tritrichomonadidae</taxon>
        <taxon>Tritrichomonas</taxon>
    </lineage>
</organism>
<evidence type="ECO:0000259" key="3">
    <source>
        <dbReference type="PROSITE" id="PS50102"/>
    </source>
</evidence>
<feature type="compositionally biased region" description="Basic and acidic residues" evidence="2">
    <location>
        <begin position="131"/>
        <end position="208"/>
    </location>
</feature>
<dbReference type="Gene3D" id="3.30.70.330">
    <property type="match status" value="1"/>
</dbReference>
<dbReference type="InterPro" id="IPR000504">
    <property type="entry name" value="RRM_dom"/>
</dbReference>
<dbReference type="InterPro" id="IPR032710">
    <property type="entry name" value="NTF2-like_dom_sf"/>
</dbReference>
<protein>
    <recommendedName>
        <fullName evidence="3">RRM domain-containing protein</fullName>
    </recommendedName>
</protein>
<dbReference type="PROSITE" id="PS50102">
    <property type="entry name" value="RRM"/>
    <property type="match status" value="1"/>
</dbReference>
<dbReference type="OrthoDB" id="10547041at2759"/>
<dbReference type="EMBL" id="MLAK01001153">
    <property type="protein sequence ID" value="OHS96769.1"/>
    <property type="molecule type" value="Genomic_DNA"/>
</dbReference>
<accession>A0A1J4JDN8</accession>
<dbReference type="CDD" id="cd00590">
    <property type="entry name" value="RRM_SF"/>
    <property type="match status" value="1"/>
</dbReference>
<evidence type="ECO:0000313" key="4">
    <source>
        <dbReference type="EMBL" id="OHS96769.1"/>
    </source>
</evidence>
<comment type="caution">
    <text evidence="4">The sequence shown here is derived from an EMBL/GenBank/DDBJ whole genome shotgun (WGS) entry which is preliminary data.</text>
</comment>
<dbReference type="SUPFAM" id="SSF54928">
    <property type="entry name" value="RNA-binding domain, RBD"/>
    <property type="match status" value="1"/>
</dbReference>
<dbReference type="VEuPathDB" id="TrichDB:TRFO_36989"/>
<evidence type="ECO:0000313" key="5">
    <source>
        <dbReference type="Proteomes" id="UP000179807"/>
    </source>
</evidence>
<evidence type="ECO:0000256" key="2">
    <source>
        <dbReference type="SAM" id="MobiDB-lite"/>
    </source>
</evidence>
<sequence>MNYDTVTVNFLRSFYETYSKEPNSIDSFYGKDAKLIVSLGAEPQKSSTTNRNSILPGGEHVILRWNGQKSGDQIIGHVTGYVKITIDDEAQTAKYYQSNEMVVYIHNQETPPFLILHHSIYLNEMDPPPQPKDEPKSETNPETRPDAKIEAKTDEKSDQKSDNQNDGKANEKVNEKIDAKIEVKSDVKNIKKENEKTPQNNKKEEPKKSSATTPPSSHGPREVENPNSLIKSRTVLATNLPFNLPQVNIIPEFEIYGKITRYAVVKGRILMEFENPASLDSALNDGDFRWQGRLVRIKAMENGFS</sequence>
<dbReference type="InterPro" id="IPR012677">
    <property type="entry name" value="Nucleotide-bd_a/b_plait_sf"/>
</dbReference>
<name>A0A1J4JDN8_9EUKA</name>
<feature type="region of interest" description="Disordered" evidence="2">
    <location>
        <begin position="124"/>
        <end position="228"/>
    </location>
</feature>
<keyword evidence="1" id="KW-0694">RNA-binding</keyword>
<dbReference type="Gene3D" id="3.10.450.50">
    <property type="match status" value="1"/>
</dbReference>
<dbReference type="SMART" id="SM00360">
    <property type="entry name" value="RRM"/>
    <property type="match status" value="1"/>
</dbReference>
<dbReference type="GeneID" id="94845870"/>
<dbReference type="InterPro" id="IPR035979">
    <property type="entry name" value="RBD_domain_sf"/>
</dbReference>